<dbReference type="PANTHER" id="PTHR14326">
    <property type="entry name" value="TARGETING PROTEIN FOR XKLP2"/>
    <property type="match status" value="1"/>
</dbReference>
<feature type="compositionally biased region" description="Basic and acidic residues" evidence="1">
    <location>
        <begin position="333"/>
        <end position="342"/>
    </location>
</feature>
<feature type="region of interest" description="Disordered" evidence="1">
    <location>
        <begin position="112"/>
        <end position="141"/>
    </location>
</feature>
<comment type="caution">
    <text evidence="3">The sequence shown here is derived from an EMBL/GenBank/DDBJ whole genome shotgun (WGS) entry which is preliminary data.</text>
</comment>
<organism evidence="3 4">
    <name type="scientific">Manihot esculenta</name>
    <name type="common">Cassava</name>
    <name type="synonym">Jatropha manihot</name>
    <dbReference type="NCBI Taxonomy" id="3983"/>
    <lineage>
        <taxon>Eukaryota</taxon>
        <taxon>Viridiplantae</taxon>
        <taxon>Streptophyta</taxon>
        <taxon>Embryophyta</taxon>
        <taxon>Tracheophyta</taxon>
        <taxon>Spermatophyta</taxon>
        <taxon>Magnoliopsida</taxon>
        <taxon>eudicotyledons</taxon>
        <taxon>Gunneridae</taxon>
        <taxon>Pentapetalae</taxon>
        <taxon>rosids</taxon>
        <taxon>fabids</taxon>
        <taxon>Malpighiales</taxon>
        <taxon>Euphorbiaceae</taxon>
        <taxon>Crotonoideae</taxon>
        <taxon>Manihoteae</taxon>
        <taxon>Manihot</taxon>
    </lineage>
</organism>
<dbReference type="STRING" id="3983.A0A2C9UK67"/>
<feature type="region of interest" description="Disordered" evidence="1">
    <location>
        <begin position="263"/>
        <end position="286"/>
    </location>
</feature>
<dbReference type="GO" id="GO:0008017">
    <property type="term" value="F:microtubule binding"/>
    <property type="evidence" value="ECO:0000318"/>
    <property type="project" value="GO_Central"/>
</dbReference>
<dbReference type="InterPro" id="IPR027330">
    <property type="entry name" value="TPX2_central_dom"/>
</dbReference>
<dbReference type="EMBL" id="CM004400">
    <property type="protein sequence ID" value="OAY30457.1"/>
    <property type="molecule type" value="Genomic_DNA"/>
</dbReference>
<reference evidence="4" key="1">
    <citation type="journal article" date="2016" name="Nat. Biotechnol.">
        <title>Sequencing wild and cultivated cassava and related species reveals extensive interspecific hybridization and genetic diversity.</title>
        <authorList>
            <person name="Bredeson J.V."/>
            <person name="Lyons J.B."/>
            <person name="Prochnik S.E."/>
            <person name="Wu G.A."/>
            <person name="Ha C.M."/>
            <person name="Edsinger-Gonzales E."/>
            <person name="Grimwood J."/>
            <person name="Schmutz J."/>
            <person name="Rabbi I.Y."/>
            <person name="Egesi C."/>
            <person name="Nauluvula P."/>
            <person name="Lebot V."/>
            <person name="Ndunguru J."/>
            <person name="Mkamilo G."/>
            <person name="Bart R.S."/>
            <person name="Setter T.L."/>
            <person name="Gleadow R.M."/>
            <person name="Kulakow P."/>
            <person name="Ferguson M.E."/>
            <person name="Rounsley S."/>
            <person name="Rokhsar D.S."/>
        </authorList>
    </citation>
    <scope>NUCLEOTIDE SEQUENCE [LARGE SCALE GENOMIC DNA]</scope>
    <source>
        <strain evidence="4">cv. AM560-2</strain>
    </source>
</reference>
<feature type="region of interest" description="Disordered" evidence="1">
    <location>
        <begin position="312"/>
        <end position="363"/>
    </location>
</feature>
<sequence>MDFDMEEVYVEHFFAKEIDIDYEFDAATYYDFTRPETDFEAREAERWFETTGFCSTLQLQSYDEPKSPVKSRLLKSSSFMNPTASLLAKQNCPPQIQCDRLLRRSQKLVKNEDNMSQKLVKDDEKSSRNSSMNGTQATKRQKLEAGFSRKVARLKHQALFLHKAPKKVGLVDVRTSFAKPKATIPREPNLETACRAERRRSKINVESVENTKSNASTFKARPLNKKILEAPSLPLAKKSTPQLPEFQVFHLRTSKRAMQYESVNAAKAPSSSPSPQNQTKSSRRVTPVAALKEKLEALDKFKARCLNKKERNIPNDRRFPNEPPIEAFSKLSLKSEDSDAKSRSKMPLHHKGSKENAPDSLHPGYKMKNAAKSQRLCGKPFQCGSNGRVRSIVPQINRSFHIR</sequence>
<dbReference type="Pfam" id="PF12214">
    <property type="entry name" value="TPX2_importin"/>
    <property type="match status" value="1"/>
</dbReference>
<dbReference type="OrthoDB" id="1684416at2759"/>
<feature type="domain" description="TPX2 central" evidence="2">
    <location>
        <begin position="181"/>
        <end position="309"/>
    </location>
</feature>
<dbReference type="AlphaFoldDB" id="A0A2C9UK67"/>
<evidence type="ECO:0000259" key="2">
    <source>
        <dbReference type="Pfam" id="PF12214"/>
    </source>
</evidence>
<evidence type="ECO:0000313" key="3">
    <source>
        <dbReference type="EMBL" id="OAY30457.1"/>
    </source>
</evidence>
<dbReference type="PANTHER" id="PTHR14326:SF55">
    <property type="entry name" value="CELL CYCLE REGULATED MICROTUBULE ASSOCIATED PROTEIN"/>
    <property type="match status" value="1"/>
</dbReference>
<dbReference type="GO" id="GO:0090307">
    <property type="term" value="P:mitotic spindle assembly"/>
    <property type="evidence" value="ECO:0000318"/>
    <property type="project" value="GO_Central"/>
</dbReference>
<dbReference type="InterPro" id="IPR009675">
    <property type="entry name" value="TPX2_fam"/>
</dbReference>
<evidence type="ECO:0000313" key="4">
    <source>
        <dbReference type="Proteomes" id="UP000091857"/>
    </source>
</evidence>
<accession>A0A2C9UK67</accession>
<feature type="compositionally biased region" description="Basic and acidic residues" evidence="1">
    <location>
        <begin position="112"/>
        <end position="127"/>
    </location>
</feature>
<feature type="compositionally biased region" description="Basic residues" evidence="1">
    <location>
        <begin position="343"/>
        <end position="352"/>
    </location>
</feature>
<protein>
    <recommendedName>
        <fullName evidence="2">TPX2 central domain-containing protein</fullName>
    </recommendedName>
</protein>
<name>A0A2C9UK67_MANES</name>
<dbReference type="GO" id="GO:0030295">
    <property type="term" value="F:protein kinase activator activity"/>
    <property type="evidence" value="ECO:0000318"/>
    <property type="project" value="GO_Central"/>
</dbReference>
<dbReference type="GO" id="GO:0060236">
    <property type="term" value="P:regulation of mitotic spindle organization"/>
    <property type="evidence" value="ECO:0007669"/>
    <property type="project" value="InterPro"/>
</dbReference>
<dbReference type="GO" id="GO:0005880">
    <property type="term" value="C:nuclear microtubule"/>
    <property type="evidence" value="ECO:0000318"/>
    <property type="project" value="GO_Central"/>
</dbReference>
<evidence type="ECO:0000256" key="1">
    <source>
        <dbReference type="SAM" id="MobiDB-lite"/>
    </source>
</evidence>
<feature type="compositionally biased region" description="Polar residues" evidence="1">
    <location>
        <begin position="128"/>
        <end position="138"/>
    </location>
</feature>
<keyword evidence="4" id="KW-1185">Reference proteome</keyword>
<proteinExistence type="predicted"/>
<dbReference type="Proteomes" id="UP000091857">
    <property type="component" value="Chromosome 14"/>
</dbReference>
<feature type="compositionally biased region" description="Low complexity" evidence="1">
    <location>
        <begin position="263"/>
        <end position="280"/>
    </location>
</feature>
<dbReference type="Gramene" id="Manes.14G032400.4.v8.1">
    <property type="protein sequence ID" value="Manes.14G032400.4.v8.1.CDS"/>
    <property type="gene ID" value="Manes.14G032400.v8.1"/>
</dbReference>
<gene>
    <name evidence="3" type="ORF">MANES_14G032400v8</name>
</gene>
<dbReference type="GO" id="GO:0005819">
    <property type="term" value="C:spindle"/>
    <property type="evidence" value="ECO:0007669"/>
    <property type="project" value="InterPro"/>
</dbReference>